<keyword evidence="1" id="KW-0472">Membrane</keyword>
<feature type="transmembrane region" description="Helical" evidence="1">
    <location>
        <begin position="125"/>
        <end position="144"/>
    </location>
</feature>
<evidence type="ECO:0000313" key="2">
    <source>
        <dbReference type="EMBL" id="QJR36762.1"/>
    </source>
</evidence>
<evidence type="ECO:0000256" key="1">
    <source>
        <dbReference type="SAM" id="Phobius"/>
    </source>
</evidence>
<feature type="transmembrane region" description="Helical" evidence="1">
    <location>
        <begin position="53"/>
        <end position="75"/>
    </location>
</feature>
<organism evidence="2 3">
    <name type="scientific">Gemmatimonas groenlandica</name>
    <dbReference type="NCBI Taxonomy" id="2732249"/>
    <lineage>
        <taxon>Bacteria</taxon>
        <taxon>Pseudomonadati</taxon>
        <taxon>Gemmatimonadota</taxon>
        <taxon>Gemmatimonadia</taxon>
        <taxon>Gemmatimonadales</taxon>
        <taxon>Gemmatimonadaceae</taxon>
        <taxon>Gemmatimonas</taxon>
    </lineage>
</organism>
<evidence type="ECO:0000313" key="3">
    <source>
        <dbReference type="Proteomes" id="UP000500938"/>
    </source>
</evidence>
<feature type="transmembrane region" description="Helical" evidence="1">
    <location>
        <begin position="96"/>
        <end position="113"/>
    </location>
</feature>
<dbReference type="RefSeq" id="WP_171226195.1">
    <property type="nucleotide sequence ID" value="NZ_CP053085.1"/>
</dbReference>
<feature type="transmembrane region" description="Helical" evidence="1">
    <location>
        <begin position="156"/>
        <end position="180"/>
    </location>
</feature>
<dbReference type="AlphaFoldDB" id="A0A6M4IVC1"/>
<feature type="transmembrane region" description="Helical" evidence="1">
    <location>
        <begin position="12"/>
        <end position="33"/>
    </location>
</feature>
<keyword evidence="3" id="KW-1185">Reference proteome</keyword>
<feature type="transmembrane region" description="Helical" evidence="1">
    <location>
        <begin position="192"/>
        <end position="217"/>
    </location>
</feature>
<protein>
    <submittedName>
        <fullName evidence="2">DUF2306 domain-containing protein</fullName>
    </submittedName>
</protein>
<reference evidence="2 3" key="1">
    <citation type="submission" date="2020-05" db="EMBL/GenBank/DDBJ databases">
        <title>Complete genome sequence of Gemmatimonas greenlandica TET16.</title>
        <authorList>
            <person name="Zeng Y."/>
        </authorList>
    </citation>
    <scope>NUCLEOTIDE SEQUENCE [LARGE SCALE GENOMIC DNA]</scope>
    <source>
        <strain evidence="2 3">TET16</strain>
    </source>
</reference>
<feature type="transmembrane region" description="Helical" evidence="1">
    <location>
        <begin position="229"/>
        <end position="255"/>
    </location>
</feature>
<proteinExistence type="predicted"/>
<keyword evidence="1" id="KW-1133">Transmembrane helix</keyword>
<name>A0A6M4IVC1_9BACT</name>
<dbReference type="InterPro" id="IPR018750">
    <property type="entry name" value="DUF2306_membrane"/>
</dbReference>
<keyword evidence="1" id="KW-0812">Transmembrane</keyword>
<dbReference type="Pfam" id="PF10067">
    <property type="entry name" value="DUF2306"/>
    <property type="match status" value="1"/>
</dbReference>
<accession>A0A6M4IVC1</accession>
<dbReference type="KEGG" id="ggr:HKW67_15185"/>
<gene>
    <name evidence="2" type="ORF">HKW67_15185</name>
</gene>
<sequence length="260" mass="28329">MLALAVRAWCGTALAGQFIFALYITMVYGGAVVSGDHARWNTIMRAAYVPGQTLGNAAIAAHVLLAVLIIAGGALQLMPAVRRRVPALHRWVGRGYMVSVLFTSLVGLYMVWIRKGGAGSMSQHIAISLNAVILCTCAVMAWRAARTRDFATHRQWALRTFLAAGGVYFFRLGVFLWLAAWRRPVGFDAKTFSGPFLTTLAFAVYVVVPLSVLQLYFEAQRSRTDVLPRATAVGLFALTLVTAAGIASVTMIFWLPNMSR</sequence>
<dbReference type="Proteomes" id="UP000500938">
    <property type="component" value="Chromosome"/>
</dbReference>
<dbReference type="EMBL" id="CP053085">
    <property type="protein sequence ID" value="QJR36762.1"/>
    <property type="molecule type" value="Genomic_DNA"/>
</dbReference>